<keyword evidence="2" id="KW-0808">Transferase</keyword>
<dbReference type="GO" id="GO:0016746">
    <property type="term" value="F:acyltransferase activity"/>
    <property type="evidence" value="ECO:0007669"/>
    <property type="project" value="UniProtKB-KW"/>
</dbReference>
<dbReference type="AlphaFoldDB" id="A0A2N9ERM8"/>
<dbReference type="PANTHER" id="PTHR31147:SF1">
    <property type="entry name" value="ACYL TRANSFERASE 4"/>
    <property type="match status" value="1"/>
</dbReference>
<organism evidence="4">
    <name type="scientific">Fagus sylvatica</name>
    <name type="common">Beechnut</name>
    <dbReference type="NCBI Taxonomy" id="28930"/>
    <lineage>
        <taxon>Eukaryota</taxon>
        <taxon>Viridiplantae</taxon>
        <taxon>Streptophyta</taxon>
        <taxon>Embryophyta</taxon>
        <taxon>Tracheophyta</taxon>
        <taxon>Spermatophyta</taxon>
        <taxon>Magnoliopsida</taxon>
        <taxon>eudicotyledons</taxon>
        <taxon>Gunneridae</taxon>
        <taxon>Pentapetalae</taxon>
        <taxon>rosids</taxon>
        <taxon>fabids</taxon>
        <taxon>Fagales</taxon>
        <taxon>Fagaceae</taxon>
        <taxon>Fagus</taxon>
    </lineage>
</organism>
<sequence length="143" mass="15913">MDAKEVEVTAIKKKVVAVNSKLPKQDHWLPLSNLDLCIVRPLDFSLFFCYNKPTCKDNSTCVAMVEVLKKALEEALVPSYTLSSEVVLNSMGDPKLLCNKRGVDFIEAFADTELQKLNLFKPDETIGCKLVPKKLNGVLAIQV</sequence>
<dbReference type="PANTHER" id="PTHR31147">
    <property type="entry name" value="ACYL TRANSFERASE 4"/>
    <property type="match status" value="1"/>
</dbReference>
<gene>
    <name evidence="4" type="ORF">FSB_LOCUS5141</name>
</gene>
<dbReference type="Pfam" id="PF02458">
    <property type="entry name" value="Transferase"/>
    <property type="match status" value="1"/>
</dbReference>
<dbReference type="EMBL" id="OIVN01000261">
    <property type="protein sequence ID" value="SPC77259.1"/>
    <property type="molecule type" value="Genomic_DNA"/>
</dbReference>
<name>A0A2N9ERM8_FAGSY</name>
<evidence type="ECO:0000256" key="2">
    <source>
        <dbReference type="ARBA" id="ARBA00022679"/>
    </source>
</evidence>
<evidence type="ECO:0000313" key="4">
    <source>
        <dbReference type="EMBL" id="SPC77259.1"/>
    </source>
</evidence>
<keyword evidence="3" id="KW-0012">Acyltransferase</keyword>
<dbReference type="InterPro" id="IPR023213">
    <property type="entry name" value="CAT-like_dom_sf"/>
</dbReference>
<accession>A0A2N9ERM8</accession>
<evidence type="ECO:0000256" key="1">
    <source>
        <dbReference type="ARBA" id="ARBA00009861"/>
    </source>
</evidence>
<comment type="similarity">
    <text evidence="1">Belongs to the plant acyltransferase family.</text>
</comment>
<dbReference type="Gene3D" id="3.30.559.10">
    <property type="entry name" value="Chloramphenicol acetyltransferase-like domain"/>
    <property type="match status" value="1"/>
</dbReference>
<proteinExistence type="inferred from homology"/>
<protein>
    <submittedName>
        <fullName evidence="4">Uncharacterized protein</fullName>
    </submittedName>
</protein>
<evidence type="ECO:0000256" key="3">
    <source>
        <dbReference type="ARBA" id="ARBA00023315"/>
    </source>
</evidence>
<dbReference type="InterPro" id="IPR050898">
    <property type="entry name" value="Plant_acyltransferase"/>
</dbReference>
<reference evidence="4" key="1">
    <citation type="submission" date="2018-02" db="EMBL/GenBank/DDBJ databases">
        <authorList>
            <person name="Cohen D.B."/>
            <person name="Kent A.D."/>
        </authorList>
    </citation>
    <scope>NUCLEOTIDE SEQUENCE</scope>
</reference>